<comment type="similarity">
    <text evidence="1">Belongs to the ARG7 family.</text>
</comment>
<dbReference type="EMBL" id="JAMRDG010000001">
    <property type="protein sequence ID" value="KAJ3706810.1"/>
    <property type="molecule type" value="Genomic_DNA"/>
</dbReference>
<dbReference type="GO" id="GO:0009733">
    <property type="term" value="P:response to auxin"/>
    <property type="evidence" value="ECO:0007669"/>
    <property type="project" value="InterPro"/>
</dbReference>
<dbReference type="InterPro" id="IPR003676">
    <property type="entry name" value="SAUR_fam"/>
</dbReference>
<organism evidence="2 3">
    <name type="scientific">Rhynchospora tenuis</name>
    <dbReference type="NCBI Taxonomy" id="198213"/>
    <lineage>
        <taxon>Eukaryota</taxon>
        <taxon>Viridiplantae</taxon>
        <taxon>Streptophyta</taxon>
        <taxon>Embryophyta</taxon>
        <taxon>Tracheophyta</taxon>
        <taxon>Spermatophyta</taxon>
        <taxon>Magnoliopsida</taxon>
        <taxon>Liliopsida</taxon>
        <taxon>Poales</taxon>
        <taxon>Cyperaceae</taxon>
        <taxon>Cyperoideae</taxon>
        <taxon>Rhynchosporeae</taxon>
        <taxon>Rhynchospora</taxon>
    </lineage>
</organism>
<reference evidence="2 3" key="1">
    <citation type="journal article" date="2022" name="Cell">
        <title>Repeat-based holocentromeres influence genome architecture and karyotype evolution.</title>
        <authorList>
            <person name="Hofstatter P.G."/>
            <person name="Thangavel G."/>
            <person name="Lux T."/>
            <person name="Neumann P."/>
            <person name="Vondrak T."/>
            <person name="Novak P."/>
            <person name="Zhang M."/>
            <person name="Costa L."/>
            <person name="Castellani M."/>
            <person name="Scott A."/>
            <person name="Toegelov H."/>
            <person name="Fuchs J."/>
            <person name="Mata-Sucre Y."/>
            <person name="Dias Y."/>
            <person name="Vanzela A.L.L."/>
            <person name="Huettel B."/>
            <person name="Almeida C.C.S."/>
            <person name="Simkova H."/>
            <person name="Souza G."/>
            <person name="Pedrosa-Harand A."/>
            <person name="Macas J."/>
            <person name="Mayer K.F.X."/>
            <person name="Houben A."/>
            <person name="Marques A."/>
        </authorList>
    </citation>
    <scope>NUCLEOTIDE SEQUENCE [LARGE SCALE GENOMIC DNA]</scope>
    <source>
        <strain evidence="2">RhyTen1mFocal</strain>
    </source>
</reference>
<sequence>MTKTKLSSVTLANWLRIGTGGNRRRDKGHFVVYSKGGRRFVVPLKFLDHPIFQVLLEMAEEELGTGSRAPLTVPCEDELMMHLVSLLRTCTFDLGVL</sequence>
<accession>A0AAD6EZK8</accession>
<evidence type="ECO:0000313" key="3">
    <source>
        <dbReference type="Proteomes" id="UP001210211"/>
    </source>
</evidence>
<dbReference type="AlphaFoldDB" id="A0AAD6EZK8"/>
<evidence type="ECO:0000256" key="1">
    <source>
        <dbReference type="ARBA" id="ARBA00006974"/>
    </source>
</evidence>
<proteinExistence type="inferred from homology"/>
<dbReference type="Proteomes" id="UP001210211">
    <property type="component" value="Unassembled WGS sequence"/>
</dbReference>
<name>A0AAD6EZK8_9POAL</name>
<gene>
    <name evidence="2" type="ORF">LUZ61_010515</name>
</gene>
<keyword evidence="3" id="KW-1185">Reference proteome</keyword>
<dbReference type="PANTHER" id="PTHR31175">
    <property type="entry name" value="AUXIN-RESPONSIVE FAMILY PROTEIN"/>
    <property type="match status" value="1"/>
</dbReference>
<evidence type="ECO:0000313" key="2">
    <source>
        <dbReference type="EMBL" id="KAJ3706810.1"/>
    </source>
</evidence>
<comment type="caution">
    <text evidence="2">The sequence shown here is derived from an EMBL/GenBank/DDBJ whole genome shotgun (WGS) entry which is preliminary data.</text>
</comment>
<protein>
    <submittedName>
        <fullName evidence="2">Uncharacterized protein</fullName>
    </submittedName>
</protein>
<dbReference type="Pfam" id="PF02519">
    <property type="entry name" value="Auxin_inducible"/>
    <property type="match status" value="1"/>
</dbReference>